<evidence type="ECO:0000256" key="3">
    <source>
        <dbReference type="ARBA" id="ARBA00012000"/>
    </source>
</evidence>
<protein>
    <recommendedName>
        <fullName evidence="3">DNA-3-methyladenine glycosylase II</fullName>
        <ecNumber evidence="3">3.2.2.21</ecNumber>
    </recommendedName>
</protein>
<comment type="catalytic activity">
    <reaction evidence="1">
        <text>Hydrolysis of alkylated DNA, releasing 3-methyladenine, 3-methylguanine, 7-methylguanine and 7-methyladenine.</text>
        <dbReference type="EC" id="3.2.2.21"/>
    </reaction>
</comment>
<evidence type="ECO:0000256" key="5">
    <source>
        <dbReference type="ARBA" id="ARBA00022801"/>
    </source>
</evidence>
<dbReference type="SUPFAM" id="SSF57884">
    <property type="entry name" value="Ada DNA repair protein, N-terminal domain (N-Ada 10)"/>
    <property type="match status" value="1"/>
</dbReference>
<dbReference type="PROSITE" id="PS00516">
    <property type="entry name" value="ALKYLBASE_DNA_GLYCOS"/>
    <property type="match status" value="1"/>
</dbReference>
<organism evidence="9 10">
    <name type="scientific">Bacillus bingmayongensis</name>
    <dbReference type="NCBI Taxonomy" id="1150157"/>
    <lineage>
        <taxon>Bacteria</taxon>
        <taxon>Bacillati</taxon>
        <taxon>Bacillota</taxon>
        <taxon>Bacilli</taxon>
        <taxon>Bacillales</taxon>
        <taxon>Bacillaceae</taxon>
        <taxon>Bacillus</taxon>
    </lineage>
</organism>
<keyword evidence="6" id="KW-0010">Activator</keyword>
<dbReference type="Pfam" id="PF07934">
    <property type="entry name" value="OGG_N"/>
    <property type="match status" value="1"/>
</dbReference>
<evidence type="ECO:0000313" key="9">
    <source>
        <dbReference type="EMBL" id="MDZ5606370.1"/>
    </source>
</evidence>
<gene>
    <name evidence="9" type="ORF">U2I54_04425</name>
</gene>
<keyword evidence="5" id="KW-0378">Hydrolase</keyword>
<name>A0ABU5JSH9_9BACI</name>
<evidence type="ECO:0000256" key="6">
    <source>
        <dbReference type="ARBA" id="ARBA00023159"/>
    </source>
</evidence>
<dbReference type="InterPro" id="IPR023170">
    <property type="entry name" value="HhH_base_excis_C"/>
</dbReference>
<dbReference type="EC" id="3.2.2.21" evidence="3"/>
<dbReference type="InterPro" id="IPR012904">
    <property type="entry name" value="OGG_N"/>
</dbReference>
<dbReference type="InterPro" id="IPR011257">
    <property type="entry name" value="DNA_glycosylase"/>
</dbReference>
<dbReference type="Gene3D" id="1.10.1670.10">
    <property type="entry name" value="Helix-hairpin-Helix base-excision DNA repair enzymes (C-terminal)"/>
    <property type="match status" value="1"/>
</dbReference>
<dbReference type="Pfam" id="PF02805">
    <property type="entry name" value="Ada_Zn_binding"/>
    <property type="match status" value="1"/>
</dbReference>
<feature type="domain" description="HhH-GPD" evidence="8">
    <location>
        <begin position="205"/>
        <end position="369"/>
    </location>
</feature>
<dbReference type="CDD" id="cd00056">
    <property type="entry name" value="ENDO3c"/>
    <property type="match status" value="1"/>
</dbReference>
<dbReference type="Gene3D" id="3.30.310.20">
    <property type="entry name" value="DNA-3-methyladenine glycosylase AlkA, N-terminal domain"/>
    <property type="match status" value="1"/>
</dbReference>
<dbReference type="InterPro" id="IPR000035">
    <property type="entry name" value="Alkylbase_DNA_glycsylse_CS"/>
</dbReference>
<dbReference type="Proteomes" id="UP001291930">
    <property type="component" value="Unassembled WGS sequence"/>
</dbReference>
<dbReference type="InterPro" id="IPR037046">
    <property type="entry name" value="AlkA_N_sf"/>
</dbReference>
<evidence type="ECO:0000256" key="7">
    <source>
        <dbReference type="ARBA" id="ARBA00023204"/>
    </source>
</evidence>
<keyword evidence="7" id="KW-0234">DNA repair</keyword>
<dbReference type="InterPro" id="IPR003265">
    <property type="entry name" value="HhH-GPD_domain"/>
</dbReference>
<proteinExistence type="inferred from homology"/>
<comment type="similarity">
    <text evidence="2">Belongs to the alkylbase DNA glycosidase AlkA family.</text>
</comment>
<dbReference type="EMBL" id="JAXOVW010000006">
    <property type="protein sequence ID" value="MDZ5606370.1"/>
    <property type="molecule type" value="Genomic_DNA"/>
</dbReference>
<dbReference type="SUPFAM" id="SSF48150">
    <property type="entry name" value="DNA-glycosylase"/>
    <property type="match status" value="1"/>
</dbReference>
<reference evidence="10" key="1">
    <citation type="submission" date="2023-11" db="EMBL/GenBank/DDBJ databases">
        <title>Genome Sequence of Bacillus pseudomycoides stain BUPM19.</title>
        <authorList>
            <person name="Farhat A."/>
        </authorList>
    </citation>
    <scope>NUCLEOTIDE SEQUENCE [LARGE SCALE GENOMIC DNA]</scope>
    <source>
        <strain evidence="10">BUPM19</strain>
    </source>
</reference>
<dbReference type="Pfam" id="PF00730">
    <property type="entry name" value="HhH-GPD"/>
    <property type="match status" value="1"/>
</dbReference>
<evidence type="ECO:0000256" key="4">
    <source>
        <dbReference type="ARBA" id="ARBA00022763"/>
    </source>
</evidence>
<keyword evidence="4" id="KW-0227">DNA damage</keyword>
<evidence type="ECO:0000313" key="10">
    <source>
        <dbReference type="Proteomes" id="UP001291930"/>
    </source>
</evidence>
<dbReference type="SMART" id="SM00478">
    <property type="entry name" value="ENDO3c"/>
    <property type="match status" value="1"/>
</dbReference>
<dbReference type="PANTHER" id="PTHR43003:SF12">
    <property type="entry name" value="DNA-3-METHYLADENINE GLYCOSYLASE"/>
    <property type="match status" value="1"/>
</dbReference>
<keyword evidence="10" id="KW-1185">Reference proteome</keyword>
<evidence type="ECO:0000256" key="2">
    <source>
        <dbReference type="ARBA" id="ARBA00010817"/>
    </source>
</evidence>
<evidence type="ECO:0000256" key="1">
    <source>
        <dbReference type="ARBA" id="ARBA00000086"/>
    </source>
</evidence>
<dbReference type="Gene3D" id="1.10.340.30">
    <property type="entry name" value="Hypothetical protein, domain 2"/>
    <property type="match status" value="1"/>
</dbReference>
<dbReference type="Gene3D" id="3.40.10.10">
    <property type="entry name" value="DNA Methylphosphotriester Repair Domain"/>
    <property type="match status" value="1"/>
</dbReference>
<comment type="caution">
    <text evidence="9">The sequence shown here is derived from an EMBL/GenBank/DDBJ whole genome shotgun (WGS) entry which is preliminary data.</text>
</comment>
<dbReference type="PANTHER" id="PTHR43003">
    <property type="entry name" value="DNA-3-METHYLADENINE GLYCOSYLASE"/>
    <property type="match status" value="1"/>
</dbReference>
<dbReference type="InterPro" id="IPR004026">
    <property type="entry name" value="Ada_DNA_repair_Zn-bd"/>
</dbReference>
<dbReference type="InterPro" id="IPR035451">
    <property type="entry name" value="Ada-like_dom_sf"/>
</dbReference>
<accession>A0ABU5JSH9</accession>
<dbReference type="InterPro" id="IPR051912">
    <property type="entry name" value="Alkylbase_DNA_Glycosylase/TA"/>
</dbReference>
<evidence type="ECO:0000259" key="8">
    <source>
        <dbReference type="SMART" id="SM00478"/>
    </source>
</evidence>
<sequence>MQMKNTGSPFEWDAPYFIGEKTTKIYCFPYCKQKRSTKNNIELKSRKEAERTGYQPCKNCCSSLPYGAWKDYGENIKLIVPKEFSFKQNLHYLSRSKNECMFHIENNKIYRVVPIEGVNPLIETSIDAEGNIHIRFLGNRAPLKKWVRATVARYVREWFDLDTDLTPFYDIAKNDVLLSKPIKEYYGLRNMGIPDLFEALCWGILGQQINLTFAYTLKRRFVESFGEYIEWDGRKYWIFPSPEVIANLTVEDLTKLKMTTRKCEYLIDVAKLITKGSLNKESFIQIDLKNAEKTLTDIRGIGPWTANYVLMRCLRCPSAFPIDDVGLHNVIKLLTGSENKPSKKEIREYASAWKDWESYATFYLWRVLY</sequence>